<evidence type="ECO:0000313" key="1">
    <source>
        <dbReference type="EMBL" id="MFC7373029.1"/>
    </source>
</evidence>
<dbReference type="Pfam" id="PF20074">
    <property type="entry name" value="DUF6470"/>
    <property type="match status" value="1"/>
</dbReference>
<protein>
    <submittedName>
        <fullName evidence="1">DUF6470 family protein</fullName>
    </submittedName>
</protein>
<gene>
    <name evidence="1" type="ORF">ACFQPF_15420</name>
</gene>
<dbReference type="InterPro" id="IPR045527">
    <property type="entry name" value="DUF6470"/>
</dbReference>
<comment type="caution">
    <text evidence="1">The sequence shown here is derived from an EMBL/GenBank/DDBJ whole genome shotgun (WGS) entry which is preliminary data.</text>
</comment>
<name>A0ABW2NYE6_9BACL</name>
<dbReference type="EMBL" id="JBHTCP010000049">
    <property type="protein sequence ID" value="MFC7373029.1"/>
    <property type="molecule type" value="Genomic_DNA"/>
</dbReference>
<evidence type="ECO:0000313" key="2">
    <source>
        <dbReference type="Proteomes" id="UP001596549"/>
    </source>
</evidence>
<proteinExistence type="predicted"/>
<reference evidence="2" key="1">
    <citation type="journal article" date="2019" name="Int. J. Syst. Evol. Microbiol.">
        <title>The Global Catalogue of Microorganisms (GCM) 10K type strain sequencing project: providing services to taxonomists for standard genome sequencing and annotation.</title>
        <authorList>
            <consortium name="The Broad Institute Genomics Platform"/>
            <consortium name="The Broad Institute Genome Sequencing Center for Infectious Disease"/>
            <person name="Wu L."/>
            <person name="Ma J."/>
        </authorList>
    </citation>
    <scope>NUCLEOTIDE SEQUENCE [LARGE SCALE GENOMIC DNA]</scope>
    <source>
        <strain evidence="2">NBRC 106396</strain>
    </source>
</reference>
<organism evidence="1 2">
    <name type="scientific">Fictibacillus iocasae</name>
    <dbReference type="NCBI Taxonomy" id="2715437"/>
    <lineage>
        <taxon>Bacteria</taxon>
        <taxon>Bacillati</taxon>
        <taxon>Bacillota</taxon>
        <taxon>Bacilli</taxon>
        <taxon>Bacillales</taxon>
        <taxon>Fictibacillaceae</taxon>
        <taxon>Fictibacillus</taxon>
    </lineage>
</organism>
<keyword evidence="2" id="KW-1185">Reference proteome</keyword>
<dbReference type="Proteomes" id="UP001596549">
    <property type="component" value="Unassembled WGS sequence"/>
</dbReference>
<sequence>MNVPQLRIQTTNAQLDLNIQKPTQEIEQRPADLSIQQPKAELQIETIPGKLSIDQTKAREDMDLKSIARRIEEFAQNGYSDWLSGIARMAQQGDALMMIEHGGHPIADQAKENSESPMYDFNIGFVPSAGSVKIDYQPAKVNIDIKDNKPVIEVCVNKPKHNYTPGVVHGEMKQWPSINIEVIGLEIDEKK</sequence>
<dbReference type="RefSeq" id="WP_379750596.1">
    <property type="nucleotide sequence ID" value="NZ_JBHTCP010000049.1"/>
</dbReference>
<accession>A0ABW2NYE6</accession>